<feature type="region of interest" description="Disordered" evidence="1">
    <location>
        <begin position="1"/>
        <end position="47"/>
    </location>
</feature>
<sequence length="106" mass="10586">MSDDVTADDATGQGTNGQGTNGQGTHGQGTTRPGTTPDAERGHRPPVRVGGVVWGLIVVLVGAGVLLVAAGYTIDVQLAVIVLLIAAGVGLIVGPVIQGLRRGRTP</sequence>
<evidence type="ECO:0000256" key="2">
    <source>
        <dbReference type="SAM" id="Phobius"/>
    </source>
</evidence>
<proteinExistence type="predicted"/>
<evidence type="ECO:0000313" key="4">
    <source>
        <dbReference type="Proteomes" id="UP000677804"/>
    </source>
</evidence>
<dbReference type="Proteomes" id="UP000677804">
    <property type="component" value="Chromosome"/>
</dbReference>
<reference evidence="3 4" key="1">
    <citation type="submission" date="2021-05" db="EMBL/GenBank/DDBJ databases">
        <title>Novel species in genus Cellulomonas.</title>
        <authorList>
            <person name="Zhang G."/>
        </authorList>
    </citation>
    <scope>NUCLEOTIDE SEQUENCE [LARGE SCALE GENOMIC DNA]</scope>
    <source>
        <strain evidence="4">zg-ZUI222</strain>
    </source>
</reference>
<gene>
    <name evidence="3" type="ORF">KG103_12815</name>
</gene>
<keyword evidence="2" id="KW-0812">Transmembrane</keyword>
<protein>
    <submittedName>
        <fullName evidence="3">Uncharacterized protein</fullName>
    </submittedName>
</protein>
<keyword evidence="4" id="KW-1185">Reference proteome</keyword>
<feature type="transmembrane region" description="Helical" evidence="2">
    <location>
        <begin position="51"/>
        <end position="72"/>
    </location>
</feature>
<keyword evidence="2" id="KW-0472">Membrane</keyword>
<feature type="transmembrane region" description="Helical" evidence="2">
    <location>
        <begin position="78"/>
        <end position="97"/>
    </location>
</feature>
<dbReference type="RefSeq" id="WP_207338963.1">
    <property type="nucleotide sequence ID" value="NZ_CP074405.1"/>
</dbReference>
<keyword evidence="2" id="KW-1133">Transmembrane helix</keyword>
<evidence type="ECO:0000313" key="3">
    <source>
        <dbReference type="EMBL" id="QVI61359.1"/>
    </source>
</evidence>
<evidence type="ECO:0000256" key="1">
    <source>
        <dbReference type="SAM" id="MobiDB-lite"/>
    </source>
</evidence>
<organism evidence="3 4">
    <name type="scientific">Cellulomonas wangleii</name>
    <dbReference type="NCBI Taxonomy" id="2816956"/>
    <lineage>
        <taxon>Bacteria</taxon>
        <taxon>Bacillati</taxon>
        <taxon>Actinomycetota</taxon>
        <taxon>Actinomycetes</taxon>
        <taxon>Micrococcales</taxon>
        <taxon>Cellulomonadaceae</taxon>
        <taxon>Cellulomonas</taxon>
    </lineage>
</organism>
<dbReference type="EMBL" id="CP074405">
    <property type="protein sequence ID" value="QVI61359.1"/>
    <property type="molecule type" value="Genomic_DNA"/>
</dbReference>
<feature type="compositionally biased region" description="Gly residues" evidence="1">
    <location>
        <begin position="14"/>
        <end position="27"/>
    </location>
</feature>
<accession>A0ABX8D1K5</accession>
<name>A0ABX8D1K5_9CELL</name>